<dbReference type="SUPFAM" id="SSF46955">
    <property type="entry name" value="Putative DNA-binding domain"/>
    <property type="match status" value="1"/>
</dbReference>
<dbReference type="GO" id="GO:0003677">
    <property type="term" value="F:DNA binding"/>
    <property type="evidence" value="ECO:0007669"/>
    <property type="project" value="UniProtKB-KW"/>
</dbReference>
<evidence type="ECO:0000313" key="3">
    <source>
        <dbReference type="EMBL" id="PRD68619.1"/>
    </source>
</evidence>
<accession>A0A2S9KDT0</accession>
<organism evidence="3 4">
    <name type="scientific">Malikia spinosa</name>
    <dbReference type="NCBI Taxonomy" id="86180"/>
    <lineage>
        <taxon>Bacteria</taxon>
        <taxon>Pseudomonadati</taxon>
        <taxon>Pseudomonadota</taxon>
        <taxon>Betaproteobacteria</taxon>
        <taxon>Burkholderiales</taxon>
        <taxon>Comamonadaceae</taxon>
        <taxon>Malikia</taxon>
    </lineage>
</organism>
<dbReference type="PROSITE" id="PS50937">
    <property type="entry name" value="HTH_MERR_2"/>
    <property type="match status" value="1"/>
</dbReference>
<protein>
    <submittedName>
        <fullName evidence="3">MerR family transcriptional regulator</fullName>
    </submittedName>
</protein>
<gene>
    <name evidence="3" type="ORF">C6P61_10375</name>
</gene>
<dbReference type="SMART" id="SM00422">
    <property type="entry name" value="HTH_MERR"/>
    <property type="match status" value="1"/>
</dbReference>
<proteinExistence type="predicted"/>
<dbReference type="InterPro" id="IPR000551">
    <property type="entry name" value="MerR-type_HTH_dom"/>
</dbReference>
<keyword evidence="4" id="KW-1185">Reference proteome</keyword>
<dbReference type="GO" id="GO:0003700">
    <property type="term" value="F:DNA-binding transcription factor activity"/>
    <property type="evidence" value="ECO:0007669"/>
    <property type="project" value="InterPro"/>
</dbReference>
<name>A0A2S9KDT0_9BURK</name>
<dbReference type="PANTHER" id="PTHR30204:SF93">
    <property type="entry name" value="HTH MERR-TYPE DOMAIN-CONTAINING PROTEIN"/>
    <property type="match status" value="1"/>
</dbReference>
<dbReference type="AlphaFoldDB" id="A0A2S9KDT0"/>
<dbReference type="OrthoDB" id="9808480at2"/>
<dbReference type="Gene3D" id="1.10.1660.10">
    <property type="match status" value="1"/>
</dbReference>
<dbReference type="EMBL" id="PVLR01000026">
    <property type="protein sequence ID" value="PRD68619.1"/>
    <property type="molecule type" value="Genomic_DNA"/>
</dbReference>
<evidence type="ECO:0000256" key="1">
    <source>
        <dbReference type="ARBA" id="ARBA00023125"/>
    </source>
</evidence>
<dbReference type="CDD" id="cd00592">
    <property type="entry name" value="HTH_MerR-like"/>
    <property type="match status" value="1"/>
</dbReference>
<dbReference type="InterPro" id="IPR047057">
    <property type="entry name" value="MerR_fam"/>
</dbReference>
<dbReference type="RefSeq" id="WP_105729866.1">
    <property type="nucleotide sequence ID" value="NZ_PVLR01000026.1"/>
</dbReference>
<dbReference type="PANTHER" id="PTHR30204">
    <property type="entry name" value="REDOX-CYCLING DRUG-SENSING TRANSCRIPTIONAL ACTIVATOR SOXR"/>
    <property type="match status" value="1"/>
</dbReference>
<feature type="domain" description="HTH merR-type" evidence="2">
    <location>
        <begin position="34"/>
        <end position="87"/>
    </location>
</feature>
<sequence length="149" mass="16544">MTNQPELSSESLSGSPPESFSLNELCLLAELPLRTVRYYIQQGLVDRPHGEKRGAWYDRHHLEQLLQIRKWSAAGLSLDRIRELLHGGPVAIPERPKQVGAIQVKSHIWLGPGLELQVSAEDAGLSPEQLRQLVTAVTQALATIKGKQQ</sequence>
<dbReference type="Proteomes" id="UP000238326">
    <property type="component" value="Unassembled WGS sequence"/>
</dbReference>
<dbReference type="Pfam" id="PF13411">
    <property type="entry name" value="MerR_1"/>
    <property type="match status" value="1"/>
</dbReference>
<comment type="caution">
    <text evidence="3">The sequence shown here is derived from an EMBL/GenBank/DDBJ whole genome shotgun (WGS) entry which is preliminary data.</text>
</comment>
<evidence type="ECO:0000313" key="4">
    <source>
        <dbReference type="Proteomes" id="UP000238326"/>
    </source>
</evidence>
<reference evidence="3 4" key="1">
    <citation type="submission" date="2018-03" db="EMBL/GenBank/DDBJ databases">
        <title>Comparative genomics illustrates the genes involved in a hyperalkaliphilic mechanisms of Serpentinomonas isolated from highly-alkaline calcium-rich serpentinized springs.</title>
        <authorList>
            <person name="Suzuki S."/>
            <person name="Ishii S."/>
            <person name="Walworth N."/>
            <person name="Bird L."/>
            <person name="Kuenen J.G."/>
            <person name="Nealson K.H."/>
        </authorList>
    </citation>
    <scope>NUCLEOTIDE SEQUENCE [LARGE SCALE GENOMIC DNA]</scope>
    <source>
        <strain evidence="3 4">83</strain>
    </source>
</reference>
<keyword evidence="1" id="KW-0238">DNA-binding</keyword>
<dbReference type="InterPro" id="IPR009061">
    <property type="entry name" value="DNA-bd_dom_put_sf"/>
</dbReference>
<evidence type="ECO:0000259" key="2">
    <source>
        <dbReference type="PROSITE" id="PS50937"/>
    </source>
</evidence>